<accession>A0ABS3NBD0</accession>
<evidence type="ECO:0000256" key="2">
    <source>
        <dbReference type="ARBA" id="ARBA00023295"/>
    </source>
</evidence>
<sequence>MQLTVNTFYPCENTNLQIASNEKLHVETSPAGGNIVLDRQKYDVSIWSHYDFFVADIYHECEDVLVIILKFSQDERYISVHYGILPFVKTRLCFPLKAVNGEKLFLDRYPGSLQCVLRGDSSIDRSKIDDFSIETIPSQKGRKFEISNFQLREDKPEFLCDRKPYIDEMGQLAIRNWHSKTSSLKELEEYLQKELHHQNKSDNNELSRFGGWKELQFRKTGFFRTEFDNEKWWLVDPDGYAMFSTGIDCIQPYDTMKVSGMEHLVSWLPDKKGKYESAWTDHSFSYAVANMIRAYGNSWWEKWAEIITNRLKEWKMNTIANWSQREFIKFSQIPYVYPLNDFPTTKMNIYRDFPDVFSDEYDVKAKEFAQQLHPLKEDPLLVGYFIRNEPHWAFVDGLNLTELMMEQSFPFESKKRFIQWLMEKYETITHLNESWGASFSSFEHIVDEYQYERIVNENREKDFASFNRILIRRYVELPSNYCKDVDPNHLNLGMRYAWISNDDLLEGCEVFDVFSINSYQLKPVADQIDHISKKLNMPVMIGEFHFGAADVGLLAYGIRAVATQADRGKAYRYYVEQAATIPGLIGVHYFQYNDQAVLGRFDGENYQVGFVDVCQRPYEEFIEQVKMAHDRIYSIRTGVEMPLSTPPVEIPKTGF</sequence>
<gene>
    <name evidence="4" type="ORF">I7822_27200</name>
</gene>
<dbReference type="InterPro" id="IPR013529">
    <property type="entry name" value="Glyco_hydro_42_N"/>
</dbReference>
<organism evidence="4 5">
    <name type="scientific">Metabacillus bambusae</name>
    <dbReference type="NCBI Taxonomy" id="2795218"/>
    <lineage>
        <taxon>Bacteria</taxon>
        <taxon>Bacillati</taxon>
        <taxon>Bacillota</taxon>
        <taxon>Bacilli</taxon>
        <taxon>Bacillales</taxon>
        <taxon>Bacillaceae</taxon>
        <taxon>Metabacillus</taxon>
    </lineage>
</organism>
<evidence type="ECO:0000259" key="3">
    <source>
        <dbReference type="Pfam" id="PF02449"/>
    </source>
</evidence>
<keyword evidence="1" id="KW-0378">Hydrolase</keyword>
<dbReference type="RefSeq" id="WP_207982190.1">
    <property type="nucleotide sequence ID" value="NZ_JAGDEL010000035.1"/>
</dbReference>
<reference evidence="4 5" key="1">
    <citation type="submission" date="2021-03" db="EMBL/GenBank/DDBJ databases">
        <title>Whole genome sequence of Metabacillus bambusae BG109.</title>
        <authorList>
            <person name="Jeong J.W."/>
        </authorList>
    </citation>
    <scope>NUCLEOTIDE SEQUENCE [LARGE SCALE GENOMIC DNA]</scope>
    <source>
        <strain evidence="4 5">BG109</strain>
    </source>
</reference>
<evidence type="ECO:0000313" key="5">
    <source>
        <dbReference type="Proteomes" id="UP000663981"/>
    </source>
</evidence>
<comment type="caution">
    <text evidence="4">The sequence shown here is derived from an EMBL/GenBank/DDBJ whole genome shotgun (WGS) entry which is preliminary data.</text>
</comment>
<name>A0ABS3NBD0_9BACI</name>
<protein>
    <submittedName>
        <fullName evidence="4">Beta-galactosidase</fullName>
    </submittedName>
</protein>
<dbReference type="Proteomes" id="UP000663981">
    <property type="component" value="Unassembled WGS sequence"/>
</dbReference>
<dbReference type="Gene3D" id="3.20.20.80">
    <property type="entry name" value="Glycosidases"/>
    <property type="match status" value="1"/>
</dbReference>
<evidence type="ECO:0000313" key="4">
    <source>
        <dbReference type="EMBL" id="MBO1515304.1"/>
    </source>
</evidence>
<evidence type="ECO:0000256" key="1">
    <source>
        <dbReference type="ARBA" id="ARBA00022801"/>
    </source>
</evidence>
<proteinExistence type="predicted"/>
<dbReference type="EMBL" id="JAGDEL010000035">
    <property type="protein sequence ID" value="MBO1515304.1"/>
    <property type="molecule type" value="Genomic_DNA"/>
</dbReference>
<keyword evidence="2" id="KW-0326">Glycosidase</keyword>
<feature type="domain" description="Glycoside hydrolase family 42 N-terminal" evidence="3">
    <location>
        <begin position="359"/>
        <end position="615"/>
    </location>
</feature>
<dbReference type="SUPFAM" id="SSF51445">
    <property type="entry name" value="(Trans)glycosidases"/>
    <property type="match status" value="1"/>
</dbReference>
<keyword evidence="5" id="KW-1185">Reference proteome</keyword>
<dbReference type="InterPro" id="IPR017853">
    <property type="entry name" value="GH"/>
</dbReference>
<dbReference type="Pfam" id="PF02449">
    <property type="entry name" value="Glyco_hydro_42"/>
    <property type="match status" value="1"/>
</dbReference>